<dbReference type="RefSeq" id="WP_048139932.1">
    <property type="nucleotide sequence ID" value="NZ_CP009516.1"/>
</dbReference>
<dbReference type="EMBL" id="CP009516">
    <property type="protein sequence ID" value="AKB78740.1"/>
    <property type="molecule type" value="Genomic_DNA"/>
</dbReference>
<dbReference type="Proteomes" id="UP000033101">
    <property type="component" value="Chromosome"/>
</dbReference>
<dbReference type="NCBIfam" id="NF047352">
    <property type="entry name" value="P_loop_sacsin"/>
    <property type="match status" value="1"/>
</dbReference>
<dbReference type="PANTHER" id="PTHR32387">
    <property type="entry name" value="WU:FJ29H11"/>
    <property type="match status" value="1"/>
</dbReference>
<dbReference type="OrthoDB" id="350181at2157"/>
<dbReference type="InterPro" id="IPR024975">
    <property type="entry name" value="NOV_C"/>
</dbReference>
<name>A0A0E3WUV1_9EURY</name>
<dbReference type="HOGENOM" id="CLU_243769_0_0_2"/>
<protein>
    <recommendedName>
        <fullName evidence="1">Protein NO VEIN C-terminal domain-containing protein</fullName>
    </recommendedName>
</protein>
<feature type="domain" description="Protein NO VEIN C-terminal" evidence="1">
    <location>
        <begin position="1467"/>
        <end position="1561"/>
    </location>
</feature>
<dbReference type="SUPFAM" id="SSF55874">
    <property type="entry name" value="ATPase domain of HSP90 chaperone/DNA topoisomerase II/histidine kinase"/>
    <property type="match status" value="1"/>
</dbReference>
<reference evidence="2 3" key="1">
    <citation type="submission" date="2014-07" db="EMBL/GenBank/DDBJ databases">
        <title>Methanogenic archaea and the global carbon cycle.</title>
        <authorList>
            <person name="Henriksen J.R."/>
            <person name="Luke J."/>
            <person name="Reinhart S."/>
            <person name="Benedict M.N."/>
            <person name="Youngblut N.D."/>
            <person name="Metcalf M.E."/>
            <person name="Whitaker R.J."/>
            <person name="Metcalf W.W."/>
        </authorList>
    </citation>
    <scope>NUCLEOTIDE SEQUENCE [LARGE SCALE GENOMIC DNA]</scope>
    <source>
        <strain evidence="2 3">HB-1</strain>
    </source>
</reference>
<evidence type="ECO:0000259" key="1">
    <source>
        <dbReference type="Pfam" id="PF13020"/>
    </source>
</evidence>
<gene>
    <name evidence="2" type="ORF">MSHOH_2257</name>
</gene>
<sequence length="1613" mass="187745">MSIQDVAREQIETTKKVYLLSPERMFSEYNGEKENVKNYNGRQLLEMIQNAEDAAIEAKGEKKVLIKLQENQLTIANTGYPFSNDGLISIFHSHLSPKQAQKDQIGNKGLGFRSILSWANKVTIKSHDLCVAFSKEYSKKVLDDLLRNPEFANKCNKFNERTKEAPIPTLACPEVITADTNKYVAYSEFDTIIQIDLKETALKEVNQQIEKDIDGEVLIFLNHLERIELNINGAITIYDKKIFGSLVRLTTIKNSDTPIIRFWNINTQSGKFEDLDRDYQLSVAWKDELDDKKDIVYSYFRTKVPFHFSGILHGTFDLNADRNDIITDEEGYNQRLIDLIPDLIADTAEKIAKKETQVNYKARSFTIFENNALPKIIQESGFENKLKDALYTKEIFPTISNKYISLKDKPVYFEYGHDVFAKLLPKDVFPNILVFCNEEKIRKYLPKFKNDTHAFQSLCSAISAKRKEYSMEENALLIKVFTELFDTVKDSDSCLFFDSEFNPLPFNNNIFLPPKGNEYVLPPEIGIQIIHPELAKKLEKALVANSYESLSSKLYKFQIKTFDFTTTVKLLISHYYSKNPNKAEIEDIKKLNQIIFRLYQREKSQSTNWQGPVVPLINKNNKIELANKLYFGKEYGNITTEAIYNYNKSKLVNSPKGYGIDESDFKTWNFYLKWLGVAEFPRKIQVEGTEEFAEYAMKHYNFKDPIDGQYFKDFSEFKNNLTLYSEIKVTSVDDLDLILINNSSENILSWLNSDSELLRQIDKDEESPTSKISFFLYRKINIRILQGLKFRNFLKWKLSNTAWLNTKSGVKQSPRLCTTSATIADELSPFIEKPNVDFDATIFRGNKIRRDKIDYLLNLVGVNKTISSFSTNTLYSILLKLPENDPEGKKAKSFYRELSANYEEKNLDTTDDEYKNFLSRGLVFCKKEGKNSYEKASNVFYVNNKRYGESITKQFFTLEADRRRGIRKIEKIFGVKPLKGLELNLTGQPNFHNLNSRFEQEIEAFKPYVYIYRQHLDSTRREKNLIKDVKFKLVNTLNISLELENKSLEIKLSDYEYFYQHDTNTFFIKTPIYLDTEKELKNDINFCSAIAEAFSALIDVDAQRQQIRELFSNSSTNRDDIIREEFDDRHLEKLISAKDKLGITNDTKWNFWKSFVKCFPSKKINLSCDADEILLEELKRLFPDNSEQIIIAMDKINYDNYNEEKSLRLIIELLKKTGLSIDDFNEYVYPSIDISEIYELDFKRIKDSKKKEFKQVFYSSFIDSEKDKMEFLDGINKYDSIKGYSRNTIDYNVEEDLVSRVKDLFQLDLLNVKSDLDIESIYFNNKTKYEKRVEEEQISKELGSRFLYENSNLESLLYFKDEIENLIIRLKEWTPVSSSTSSSKSNNGLEKNNSLIIGDTTFLYNDYCELSHQLKTGFDNGNFQINLSKVEIKKADISDRKNGKGNYLMNYSKTTKKQKEGLGFLGEFLVYNYLRKTISIKENVKWVSEYAKVAEINLDGKDGKGYDIEYIPDGEEYPKYVEVKVVGKDNAFHITSTEIIEGEKLGGRYEIFMVRNITDHENISIEVIQGPFDYKGQESFNDNKLFTVLNDSFILKFEKTDENNKKILSSSFK</sequence>
<keyword evidence="3" id="KW-1185">Reference proteome</keyword>
<organism evidence="2 3">
    <name type="scientific">Methanosarcina horonobensis HB-1 = JCM 15518</name>
    <dbReference type="NCBI Taxonomy" id="1434110"/>
    <lineage>
        <taxon>Archaea</taxon>
        <taxon>Methanobacteriati</taxon>
        <taxon>Methanobacteriota</taxon>
        <taxon>Stenosarchaea group</taxon>
        <taxon>Methanomicrobia</taxon>
        <taxon>Methanosarcinales</taxon>
        <taxon>Methanosarcinaceae</taxon>
        <taxon>Methanosarcina</taxon>
    </lineage>
</organism>
<dbReference type="GeneID" id="24831514"/>
<evidence type="ECO:0000313" key="3">
    <source>
        <dbReference type="Proteomes" id="UP000033101"/>
    </source>
</evidence>
<evidence type="ECO:0000313" key="2">
    <source>
        <dbReference type="EMBL" id="AKB78740.1"/>
    </source>
</evidence>
<proteinExistence type="predicted"/>
<dbReference type="InterPro" id="IPR052957">
    <property type="entry name" value="Auxin_embryo_med"/>
</dbReference>
<dbReference type="Pfam" id="PF13020">
    <property type="entry name" value="NOV_C"/>
    <property type="match status" value="1"/>
</dbReference>
<dbReference type="PATRIC" id="fig|1434110.4.peg.2880"/>
<dbReference type="InterPro" id="IPR036890">
    <property type="entry name" value="HATPase_C_sf"/>
</dbReference>
<accession>A0A0E3WUV1</accession>
<dbReference type="PANTHER" id="PTHR32387:SF0">
    <property type="entry name" value="PROTEIN NO VEIN"/>
    <property type="match status" value="1"/>
</dbReference>
<dbReference type="Gene3D" id="3.30.565.10">
    <property type="entry name" value="Histidine kinase-like ATPase, C-terminal domain"/>
    <property type="match status" value="1"/>
</dbReference>
<dbReference type="KEGG" id="mhor:MSHOH_2257"/>